<comment type="subcellular location">
    <subcellularLocation>
        <location evidence="1">Nucleus</location>
    </subcellularLocation>
</comment>
<dbReference type="PANTHER" id="PTHR13408:SF0">
    <property type="entry name" value="DNA-DIRECTED RNA POLYMERASE III SUBUNIT RPC4"/>
    <property type="match status" value="1"/>
</dbReference>
<keyword evidence="4" id="KW-0539">Nucleus</keyword>
<evidence type="ECO:0000313" key="7">
    <source>
        <dbReference type="Proteomes" id="UP001479436"/>
    </source>
</evidence>
<dbReference type="Pfam" id="PF05132">
    <property type="entry name" value="RNA_pol_Rpc4"/>
    <property type="match status" value="1"/>
</dbReference>
<feature type="compositionally biased region" description="Polar residues" evidence="5">
    <location>
        <begin position="107"/>
        <end position="122"/>
    </location>
</feature>
<comment type="caution">
    <text evidence="6">The sequence shown here is derived from an EMBL/GenBank/DDBJ whole genome shotgun (WGS) entry which is preliminary data.</text>
</comment>
<proteinExistence type="predicted"/>
<evidence type="ECO:0000256" key="5">
    <source>
        <dbReference type="SAM" id="MobiDB-lite"/>
    </source>
</evidence>
<keyword evidence="2" id="KW-0240">DNA-directed RNA polymerase</keyword>
<organism evidence="6 7">
    <name type="scientific">Basidiobolus ranarum</name>
    <dbReference type="NCBI Taxonomy" id="34480"/>
    <lineage>
        <taxon>Eukaryota</taxon>
        <taxon>Fungi</taxon>
        <taxon>Fungi incertae sedis</taxon>
        <taxon>Zoopagomycota</taxon>
        <taxon>Entomophthoromycotina</taxon>
        <taxon>Basidiobolomycetes</taxon>
        <taxon>Basidiobolales</taxon>
        <taxon>Basidiobolaceae</taxon>
        <taxon>Basidiobolus</taxon>
    </lineage>
</organism>
<feature type="compositionally biased region" description="Polar residues" evidence="5">
    <location>
        <begin position="71"/>
        <end position="80"/>
    </location>
</feature>
<evidence type="ECO:0000256" key="1">
    <source>
        <dbReference type="ARBA" id="ARBA00004123"/>
    </source>
</evidence>
<evidence type="ECO:0000256" key="4">
    <source>
        <dbReference type="ARBA" id="ARBA00023242"/>
    </source>
</evidence>
<evidence type="ECO:0000313" key="6">
    <source>
        <dbReference type="EMBL" id="KAK9767108.1"/>
    </source>
</evidence>
<dbReference type="PANTHER" id="PTHR13408">
    <property type="entry name" value="DNA-DIRECTED RNA POLYMERASE III"/>
    <property type="match status" value="1"/>
</dbReference>
<feature type="compositionally biased region" description="Basic residues" evidence="5">
    <location>
        <begin position="90"/>
        <end position="100"/>
    </location>
</feature>
<accession>A0ABR2X021</accession>
<evidence type="ECO:0000256" key="2">
    <source>
        <dbReference type="ARBA" id="ARBA00022478"/>
    </source>
</evidence>
<gene>
    <name evidence="6" type="ORF">K7432_003337</name>
</gene>
<name>A0ABR2X021_9FUNG</name>
<feature type="region of interest" description="Disordered" evidence="5">
    <location>
        <begin position="58"/>
        <end position="130"/>
    </location>
</feature>
<dbReference type="Proteomes" id="UP001479436">
    <property type="component" value="Unassembled WGS sequence"/>
</dbReference>
<keyword evidence="7" id="KW-1185">Reference proteome</keyword>
<sequence>MGEQKSDSSQSKHSGVINSLESLRQIGSFHSQPPAVGRLGSIRARNYVKSETQKMKFVPTVPLKRNKKESTPSLLENAMSNKPEVAPTQRRGRGRGRGKGRGKDIISTASGPFSMGPATQGSKGFRGGAESSREILVGSSKNNIPAGSKSYKDKFDSFEYEDSDNEEDSFFVDQNEWTPIMLPTTNTEVKDESVDRLDTLMESHHEQNLSMDVDQEKLKPVHSLLSTITTEQKASTEAGDERLFFFQFPSQFPELEEPTSVTKTEGNETVPMDIEPTNKGSSDVLKLNDSKPGNSAEGLMGKLLIYKSGKMQIKIGDIYLDLNSGLDCSFLQNIVAVDSDNKQAFVMGGVHKRLLCTPSIESLLP</sequence>
<keyword evidence="3" id="KW-0804">Transcription</keyword>
<dbReference type="InterPro" id="IPR007811">
    <property type="entry name" value="RPC4"/>
</dbReference>
<dbReference type="EMBL" id="JASJQH010000101">
    <property type="protein sequence ID" value="KAK9767108.1"/>
    <property type="molecule type" value="Genomic_DNA"/>
</dbReference>
<reference evidence="6 7" key="1">
    <citation type="submission" date="2023-04" db="EMBL/GenBank/DDBJ databases">
        <title>Genome of Basidiobolus ranarum AG-B5.</title>
        <authorList>
            <person name="Stajich J.E."/>
            <person name="Carter-House D."/>
            <person name="Gryganskyi A."/>
        </authorList>
    </citation>
    <scope>NUCLEOTIDE SEQUENCE [LARGE SCALE GENOMIC DNA]</scope>
    <source>
        <strain evidence="6 7">AG-B5</strain>
    </source>
</reference>
<protein>
    <recommendedName>
        <fullName evidence="8">DNA-directed RNA polymerase III subunit RPC4</fullName>
    </recommendedName>
</protein>
<evidence type="ECO:0008006" key="8">
    <source>
        <dbReference type="Google" id="ProtNLM"/>
    </source>
</evidence>
<evidence type="ECO:0000256" key="3">
    <source>
        <dbReference type="ARBA" id="ARBA00023163"/>
    </source>
</evidence>